<dbReference type="AlphaFoldDB" id="A0A2N1M2N3"/>
<accession>A0A2N1M2N3</accession>
<name>A0A2N1M2N3_9GLOM</name>
<comment type="caution">
    <text evidence="1">The sequence shown here is derived from an EMBL/GenBank/DDBJ whole genome shotgun (WGS) entry which is preliminary data.</text>
</comment>
<evidence type="ECO:0000313" key="2">
    <source>
        <dbReference type="Proteomes" id="UP000233469"/>
    </source>
</evidence>
<protein>
    <submittedName>
        <fullName evidence="1">Uncharacterized protein</fullName>
    </submittedName>
</protein>
<gene>
    <name evidence="1" type="ORF">RhiirC2_801364</name>
</gene>
<proteinExistence type="predicted"/>
<dbReference type="OrthoDB" id="2442978at2759"/>
<sequence>MEDGPFEWNNINSRKYIRNPTEVELKLKYSHNLQNVVEFLNKLTNFEIFGISQNPDTKSYIIVLQDKDYYCILCKSTKYILTKIINGVNNVITKPDGNRSKSYAIETENMTKNIQKEINKLKKNFTNWISRNEKIDSFIQEKQLEVSYYNDTIFEWVPYNQFNDIKEIGTHDHITVYSAKWKDGPLVYDKNIRKYDFDLFRRL</sequence>
<dbReference type="VEuPathDB" id="FungiDB:FUN_024730"/>
<organism evidence="1 2">
    <name type="scientific">Rhizophagus irregularis</name>
    <dbReference type="NCBI Taxonomy" id="588596"/>
    <lineage>
        <taxon>Eukaryota</taxon>
        <taxon>Fungi</taxon>
        <taxon>Fungi incertae sedis</taxon>
        <taxon>Mucoromycota</taxon>
        <taxon>Glomeromycotina</taxon>
        <taxon>Glomeromycetes</taxon>
        <taxon>Glomerales</taxon>
        <taxon>Glomeraceae</taxon>
        <taxon>Rhizophagus</taxon>
    </lineage>
</organism>
<dbReference type="EMBL" id="LLXL01006712">
    <property type="protein sequence ID" value="PKK55840.1"/>
    <property type="molecule type" value="Genomic_DNA"/>
</dbReference>
<reference evidence="1 2" key="2">
    <citation type="submission" date="2017-10" db="EMBL/GenBank/DDBJ databases">
        <title>Extensive intraspecific genome diversity in a model arbuscular mycorrhizal fungus.</title>
        <authorList>
            <person name="Chen E.C.H."/>
            <person name="Morin E."/>
            <person name="Baudet D."/>
            <person name="Noel J."/>
            <person name="Ndikumana S."/>
            <person name="Charron P."/>
            <person name="St-Onge C."/>
            <person name="Giorgi J."/>
            <person name="Grigoriev I.V."/>
            <person name="Roux C."/>
            <person name="Martin F.M."/>
            <person name="Corradi N."/>
        </authorList>
    </citation>
    <scope>NUCLEOTIDE SEQUENCE [LARGE SCALE GENOMIC DNA]</scope>
    <source>
        <strain evidence="1 2">C2</strain>
    </source>
</reference>
<evidence type="ECO:0000313" key="1">
    <source>
        <dbReference type="EMBL" id="PKK55840.1"/>
    </source>
</evidence>
<reference evidence="1 2" key="1">
    <citation type="submission" date="2016-04" db="EMBL/GenBank/DDBJ databases">
        <title>Genome analyses suggest a sexual origin of heterokaryosis in a supposedly ancient asexual fungus.</title>
        <authorList>
            <person name="Ropars J."/>
            <person name="Sedzielewska K."/>
            <person name="Noel J."/>
            <person name="Charron P."/>
            <person name="Farinelli L."/>
            <person name="Marton T."/>
            <person name="Kruger M."/>
            <person name="Pelin A."/>
            <person name="Brachmann A."/>
            <person name="Corradi N."/>
        </authorList>
    </citation>
    <scope>NUCLEOTIDE SEQUENCE [LARGE SCALE GENOMIC DNA]</scope>
    <source>
        <strain evidence="1 2">C2</strain>
    </source>
</reference>
<dbReference type="Proteomes" id="UP000233469">
    <property type="component" value="Unassembled WGS sequence"/>
</dbReference>